<organism evidence="2 3">
    <name type="scientific">Tilletia walkeri</name>
    <dbReference type="NCBI Taxonomy" id="117179"/>
    <lineage>
        <taxon>Eukaryota</taxon>
        <taxon>Fungi</taxon>
        <taxon>Dikarya</taxon>
        <taxon>Basidiomycota</taxon>
        <taxon>Ustilaginomycotina</taxon>
        <taxon>Exobasidiomycetes</taxon>
        <taxon>Tilletiales</taxon>
        <taxon>Tilletiaceae</taxon>
        <taxon>Tilletia</taxon>
    </lineage>
</organism>
<dbReference type="Proteomes" id="UP000078113">
    <property type="component" value="Unassembled WGS sequence"/>
</dbReference>
<feature type="compositionally biased region" description="Basic and acidic residues" evidence="1">
    <location>
        <begin position="735"/>
        <end position="745"/>
    </location>
</feature>
<feature type="compositionally biased region" description="Basic and acidic residues" evidence="1">
    <location>
        <begin position="692"/>
        <end position="704"/>
    </location>
</feature>
<feature type="compositionally biased region" description="Gly residues" evidence="1">
    <location>
        <begin position="932"/>
        <end position="941"/>
    </location>
</feature>
<proteinExistence type="predicted"/>
<feature type="compositionally biased region" description="Basic and acidic residues" evidence="1">
    <location>
        <begin position="369"/>
        <end position="379"/>
    </location>
</feature>
<feature type="compositionally biased region" description="Acidic residues" evidence="1">
    <location>
        <begin position="847"/>
        <end position="864"/>
    </location>
</feature>
<feature type="compositionally biased region" description="Acidic residues" evidence="1">
    <location>
        <begin position="638"/>
        <end position="670"/>
    </location>
</feature>
<evidence type="ECO:0000313" key="2">
    <source>
        <dbReference type="EMBL" id="KAE8268265.1"/>
    </source>
</evidence>
<feature type="compositionally biased region" description="Low complexity" evidence="1">
    <location>
        <begin position="1029"/>
        <end position="1041"/>
    </location>
</feature>
<name>A0A8X7N9H3_9BASI</name>
<dbReference type="PANTHER" id="PTHR13060:SF0">
    <property type="entry name" value="PROTEIN ECDYSONELESS HOMOLOG"/>
    <property type="match status" value="1"/>
</dbReference>
<evidence type="ECO:0008006" key="4">
    <source>
        <dbReference type="Google" id="ProtNLM"/>
    </source>
</evidence>
<dbReference type="AlphaFoldDB" id="A0A8X7N9H3"/>
<reference evidence="2" key="1">
    <citation type="submission" date="2016-04" db="EMBL/GenBank/DDBJ databases">
        <authorList>
            <person name="Nguyen H.D."/>
            <person name="Samba Siva P."/>
            <person name="Cullis J."/>
            <person name="Levesque C.A."/>
            <person name="Hambleton S."/>
        </authorList>
    </citation>
    <scope>NUCLEOTIDE SEQUENCE</scope>
    <source>
        <strain evidence="2">DAOMC 236422</strain>
    </source>
</reference>
<feature type="compositionally biased region" description="Basic and acidic residues" evidence="1">
    <location>
        <begin position="671"/>
        <end position="683"/>
    </location>
</feature>
<feature type="compositionally biased region" description="Acidic residues" evidence="1">
    <location>
        <begin position="1078"/>
        <end position="1090"/>
    </location>
</feature>
<accession>A0A8X7N9H3</accession>
<comment type="caution">
    <text evidence="2">The sequence shown here is derived from an EMBL/GenBank/DDBJ whole genome shotgun (WGS) entry which is preliminary data.</text>
</comment>
<feature type="region of interest" description="Disordered" evidence="1">
    <location>
        <begin position="973"/>
        <end position="1167"/>
    </location>
</feature>
<dbReference type="InterPro" id="IPR010770">
    <property type="entry name" value="Ecd"/>
</dbReference>
<reference evidence="2" key="2">
    <citation type="journal article" date="2019" name="IMA Fungus">
        <title>Genome sequencing and comparison of five Tilletia species to identify candidate genes for the detection of regulated species infecting wheat.</title>
        <authorList>
            <person name="Nguyen H.D.T."/>
            <person name="Sultana T."/>
            <person name="Kesanakurti P."/>
            <person name="Hambleton S."/>
        </authorList>
    </citation>
    <scope>NUCLEOTIDE SEQUENCE</scope>
    <source>
        <strain evidence="2">DAOMC 236422</strain>
    </source>
</reference>
<sequence>MDELRAGAAAEVAPQLIIHLHQLPTSASAQEDKVSIAIALQQHLQQHSSSYIWHTGHPPIITTPFPSELTLTLTTPISAPDTDEWYALHLIITFFASTQHQQYAIQAFDSDGDFLLIQGADELPDWIDPSNALNRVWILPSSSSSPIEKGSYNLASLHLIGPDLAALPSEHSSTPTSLSVQDALQIIANEATKTPSEQTSGVSPALQSAAFEPMLDFISHGEAATFSNIHKTLAYLPNKRIASLLQREPQLCAQAIGALEGLSTDQLDRRVISRMERFGPLLSSPSSGATPSSSSSIVLAPVPLTKALYALSLHLVLFPPKPHFSHEWRESVARYRASQQDEETEEEDRARGGGDDGPKIMEIDEEAEQREREGRERKEREIVEGRWRDIGAKLICGLELLYARGRSRARKVVRPVEGIRREMDGQGVSSAQLEEFRKSSPRYPTFIKSLTSYGYFTSASTTHQPQPLLQGSREWYELEQSALERLMILEKQQQGKDKGKGKDTQDGFEDDGFSVRYRLENVPGLIDAYASPVSSGQGESSSSSSKAQTKEEQTHAEAILVDPHSSTLKDLLALESSTDWLTELSQGRDEGDDDGGEEDGDGDEEEDGALERLQKLMQGTTDFLEEGEGDYRGAVFGDEGEDVEMSDDDDDDEDEDDLMDDDDLDDDDEEATARREARAEQSARRKAQSKFRTMDPLERARRMAELVSAVGDGEWGSKAKAATSTVEGVAQGEEVMQRAREEVRKLRALQQQEEDGGGSEDNMMVVEGNGSEEKKEEEARKRRVDLASALDAIPRYGHGNPSQSSSSAIALQNDQGGLNDGHRRKLVQEQVRADAKLLRREKHDGVSEDEGEGEEGEEGEEEDQEERKERLRRLRLHELPVAGALDEDEEGPSSSSNAKKVKFAADKNEGDDDDDDEGGEEGGGSSSFPDGPGIGPKGQQGEGPQEDEMSNFLDFTRKELGIDDALWDRIQADRRRDGRFLPATNAGGQKKAEELAATKKKKKEEKSGSKVADGKAVRFDGFARGFLNKKPAPASASASAKMRSSTRSDASVPVGAPSASAPVKAEPRKKTSLWTAVDSDDDDAEGDESEAPQGSGKGKGKASVAGVNNDDDDDDDGFYTLMDQMDAELAKAKANKVNGNGKGKGKVPKSASRTDRAPATEQMDLDDDEDDFDEELDAQDAELLQKLLSAQGGGGLGIGGGGGALGPDMLANFLESFKAQGSGPGPVSNLAGRLGVGRLPRDEDDK</sequence>
<dbReference type="GO" id="GO:0005634">
    <property type="term" value="C:nucleus"/>
    <property type="evidence" value="ECO:0007669"/>
    <property type="project" value="TreeGrafter"/>
</dbReference>
<feature type="region of interest" description="Disordered" evidence="1">
    <location>
        <begin position="1221"/>
        <end position="1246"/>
    </location>
</feature>
<evidence type="ECO:0000313" key="3">
    <source>
        <dbReference type="Proteomes" id="UP000078113"/>
    </source>
</evidence>
<feature type="compositionally biased region" description="Low complexity" evidence="1">
    <location>
        <begin position="531"/>
        <end position="545"/>
    </location>
</feature>
<feature type="compositionally biased region" description="Acidic residues" evidence="1">
    <location>
        <begin position="590"/>
        <end position="608"/>
    </location>
</feature>
<dbReference type="Pfam" id="PF07093">
    <property type="entry name" value="SGT1"/>
    <property type="match status" value="1"/>
</dbReference>
<feature type="region of interest" description="Disordered" evidence="1">
    <location>
        <begin position="492"/>
        <end position="511"/>
    </location>
</feature>
<feature type="compositionally biased region" description="Polar residues" evidence="1">
    <location>
        <begin position="800"/>
        <end position="816"/>
    </location>
</feature>
<feature type="compositionally biased region" description="Basic and acidic residues" evidence="1">
    <location>
        <begin position="493"/>
        <end position="505"/>
    </location>
</feature>
<dbReference type="PANTHER" id="PTHR13060">
    <property type="entry name" value="SGT1 PROTEIN HSGT1 SUPPRESSOR OF GCR2"/>
    <property type="match status" value="1"/>
</dbReference>
<feature type="compositionally biased region" description="Basic and acidic residues" evidence="1">
    <location>
        <begin position="1004"/>
        <end position="1018"/>
    </location>
</feature>
<feature type="compositionally biased region" description="Basic and acidic residues" evidence="1">
    <location>
        <begin position="348"/>
        <end position="362"/>
    </location>
</feature>
<feature type="region of interest" description="Disordered" evidence="1">
    <location>
        <begin position="335"/>
        <end position="379"/>
    </location>
</feature>
<feature type="region of interest" description="Disordered" evidence="1">
    <location>
        <begin position="584"/>
        <end position="955"/>
    </location>
</feature>
<dbReference type="EMBL" id="LWDG02000163">
    <property type="protein sequence ID" value="KAE8268265.1"/>
    <property type="molecule type" value="Genomic_DNA"/>
</dbReference>
<feature type="compositionally biased region" description="Basic and acidic residues" evidence="1">
    <location>
        <begin position="771"/>
        <end position="780"/>
    </location>
</feature>
<feature type="compositionally biased region" description="Basic and acidic residues" evidence="1">
    <location>
        <begin position="831"/>
        <end position="846"/>
    </location>
</feature>
<feature type="compositionally biased region" description="Low complexity" evidence="1">
    <location>
        <begin position="1050"/>
        <end position="1064"/>
    </location>
</feature>
<gene>
    <name evidence="2" type="ORF">A4X09_0g4081</name>
</gene>
<evidence type="ECO:0000256" key="1">
    <source>
        <dbReference type="SAM" id="MobiDB-lite"/>
    </source>
</evidence>
<protein>
    <recommendedName>
        <fullName evidence="4">SGT1-domain-containing protein</fullName>
    </recommendedName>
</protein>
<keyword evidence="3" id="KW-1185">Reference proteome</keyword>
<feature type="region of interest" description="Disordered" evidence="1">
    <location>
        <begin position="528"/>
        <end position="562"/>
    </location>
</feature>
<feature type="compositionally biased region" description="Acidic residues" evidence="1">
    <location>
        <begin position="909"/>
        <end position="920"/>
    </location>
</feature>